<dbReference type="InterPro" id="IPR006224">
    <property type="entry name" value="PsdUridine_synth_RluA-like_CS"/>
</dbReference>
<evidence type="ECO:0000256" key="1">
    <source>
        <dbReference type="ARBA" id="ARBA00010876"/>
    </source>
</evidence>
<dbReference type="PANTHER" id="PTHR21600:SF83">
    <property type="entry name" value="PSEUDOURIDYLATE SYNTHASE RPUSD4, MITOCHONDRIAL"/>
    <property type="match status" value="1"/>
</dbReference>
<proteinExistence type="inferred from homology"/>
<keyword evidence="2 4" id="KW-0413">Isomerase</keyword>
<dbReference type="Proteomes" id="UP001253848">
    <property type="component" value="Unassembled WGS sequence"/>
</dbReference>
<dbReference type="InterPro" id="IPR020103">
    <property type="entry name" value="PsdUridine_synth_cat_dom_sf"/>
</dbReference>
<dbReference type="CDD" id="cd02869">
    <property type="entry name" value="PseudoU_synth_RluA_like"/>
    <property type="match status" value="1"/>
</dbReference>
<dbReference type="Pfam" id="PF00849">
    <property type="entry name" value="PseudoU_synth_2"/>
    <property type="match status" value="1"/>
</dbReference>
<dbReference type="InterPro" id="IPR050188">
    <property type="entry name" value="RluA_PseudoU_synthase"/>
</dbReference>
<protein>
    <submittedName>
        <fullName evidence="4">RluA family pseudouridine synthase</fullName>
        <ecNumber evidence="4">5.4.99.-</ecNumber>
    </submittedName>
</protein>
<keyword evidence="5" id="KW-1185">Reference proteome</keyword>
<evidence type="ECO:0000313" key="4">
    <source>
        <dbReference type="EMBL" id="MDT0685980.1"/>
    </source>
</evidence>
<accession>A0ABU3DQK6</accession>
<dbReference type="PROSITE" id="PS01129">
    <property type="entry name" value="PSI_RLU"/>
    <property type="match status" value="1"/>
</dbReference>
<reference evidence="4 5" key="1">
    <citation type="submission" date="2023-09" db="EMBL/GenBank/DDBJ databases">
        <authorList>
            <person name="Rey-Velasco X."/>
        </authorList>
    </citation>
    <scope>NUCLEOTIDE SEQUENCE [LARGE SCALE GENOMIC DNA]</scope>
    <source>
        <strain evidence="4 5">F225</strain>
    </source>
</reference>
<dbReference type="SUPFAM" id="SSF55120">
    <property type="entry name" value="Pseudouridine synthase"/>
    <property type="match status" value="1"/>
</dbReference>
<dbReference type="EC" id="5.4.99.-" evidence="4"/>
<gene>
    <name evidence="4" type="ORF">RM541_06370</name>
</gene>
<evidence type="ECO:0000313" key="5">
    <source>
        <dbReference type="Proteomes" id="UP001253848"/>
    </source>
</evidence>
<comment type="caution">
    <text evidence="4">The sequence shown here is derived from an EMBL/GenBank/DDBJ whole genome shotgun (WGS) entry which is preliminary data.</text>
</comment>
<dbReference type="EMBL" id="JAVRHN010000004">
    <property type="protein sequence ID" value="MDT0685980.1"/>
    <property type="molecule type" value="Genomic_DNA"/>
</dbReference>
<feature type="domain" description="Pseudouridine synthase RsuA/RluA-like" evidence="3">
    <location>
        <begin position="21"/>
        <end position="177"/>
    </location>
</feature>
<evidence type="ECO:0000256" key="2">
    <source>
        <dbReference type="ARBA" id="ARBA00023235"/>
    </source>
</evidence>
<name>A0ABU3DQK6_9FLAO</name>
<evidence type="ECO:0000259" key="3">
    <source>
        <dbReference type="Pfam" id="PF00849"/>
    </source>
</evidence>
<organism evidence="4 5">
    <name type="scientific">Autumnicola psychrophila</name>
    <dbReference type="NCBI Taxonomy" id="3075592"/>
    <lineage>
        <taxon>Bacteria</taxon>
        <taxon>Pseudomonadati</taxon>
        <taxon>Bacteroidota</taxon>
        <taxon>Flavobacteriia</taxon>
        <taxon>Flavobacteriales</taxon>
        <taxon>Flavobacteriaceae</taxon>
        <taxon>Autumnicola</taxon>
    </lineage>
</organism>
<dbReference type="PANTHER" id="PTHR21600">
    <property type="entry name" value="MITOCHONDRIAL RNA PSEUDOURIDINE SYNTHASE"/>
    <property type="match status" value="1"/>
</dbReference>
<dbReference type="GO" id="GO:0016853">
    <property type="term" value="F:isomerase activity"/>
    <property type="evidence" value="ECO:0007669"/>
    <property type="project" value="UniProtKB-KW"/>
</dbReference>
<dbReference type="RefSeq" id="WP_311499386.1">
    <property type="nucleotide sequence ID" value="NZ_JAVRHN010000004.1"/>
</dbReference>
<comment type="similarity">
    <text evidence="1">Belongs to the pseudouridine synthase RluA family.</text>
</comment>
<sequence>MNSDKIISTKSNLQVLYEDNHIIVVNKRPGDIVQGDKTGDKPLSEVVKSYLKEKYNKPGNVYLGVVHRLDRPTSGIVLFSKTSKALPRLNKLFQQKDARKTYWAVVKNPPPKNEDTLVHFMKRNPKQNKSYAHIKEVPDSKKAILDYRIIKELDNYYLLEIDLHTGRHHQIRSQLSSIGCPVKGDLKYGFDRSTKDASIHLHARELKFTHPVKKEEVHIIASPPSDAIWDACKD</sequence>
<dbReference type="InterPro" id="IPR006145">
    <property type="entry name" value="PsdUridine_synth_RsuA/RluA"/>
</dbReference>
<dbReference type="Gene3D" id="3.30.2350.10">
    <property type="entry name" value="Pseudouridine synthase"/>
    <property type="match status" value="1"/>
</dbReference>